<evidence type="ECO:0000313" key="3">
    <source>
        <dbReference type="Proteomes" id="UP000308652"/>
    </source>
</evidence>
<dbReference type="OrthoDB" id="10003767at2759"/>
<accession>A0A5C3LHI9</accession>
<reference evidence="2 3" key="1">
    <citation type="journal article" date="2019" name="Nat. Ecol. Evol.">
        <title>Megaphylogeny resolves global patterns of mushroom evolution.</title>
        <authorList>
            <person name="Varga T."/>
            <person name="Krizsan K."/>
            <person name="Foldi C."/>
            <person name="Dima B."/>
            <person name="Sanchez-Garcia M."/>
            <person name="Sanchez-Ramirez S."/>
            <person name="Szollosi G.J."/>
            <person name="Szarkandi J.G."/>
            <person name="Papp V."/>
            <person name="Albert L."/>
            <person name="Andreopoulos W."/>
            <person name="Angelini C."/>
            <person name="Antonin V."/>
            <person name="Barry K.W."/>
            <person name="Bougher N.L."/>
            <person name="Buchanan P."/>
            <person name="Buyck B."/>
            <person name="Bense V."/>
            <person name="Catcheside P."/>
            <person name="Chovatia M."/>
            <person name="Cooper J."/>
            <person name="Damon W."/>
            <person name="Desjardin D."/>
            <person name="Finy P."/>
            <person name="Geml J."/>
            <person name="Haridas S."/>
            <person name="Hughes K."/>
            <person name="Justo A."/>
            <person name="Karasinski D."/>
            <person name="Kautmanova I."/>
            <person name="Kiss B."/>
            <person name="Kocsube S."/>
            <person name="Kotiranta H."/>
            <person name="LaButti K.M."/>
            <person name="Lechner B.E."/>
            <person name="Liimatainen K."/>
            <person name="Lipzen A."/>
            <person name="Lukacs Z."/>
            <person name="Mihaltcheva S."/>
            <person name="Morgado L.N."/>
            <person name="Niskanen T."/>
            <person name="Noordeloos M.E."/>
            <person name="Ohm R.A."/>
            <person name="Ortiz-Santana B."/>
            <person name="Ovrebo C."/>
            <person name="Racz N."/>
            <person name="Riley R."/>
            <person name="Savchenko A."/>
            <person name="Shiryaev A."/>
            <person name="Soop K."/>
            <person name="Spirin V."/>
            <person name="Szebenyi C."/>
            <person name="Tomsovsky M."/>
            <person name="Tulloss R.E."/>
            <person name="Uehling J."/>
            <person name="Grigoriev I.V."/>
            <person name="Vagvolgyi C."/>
            <person name="Papp T."/>
            <person name="Martin F.M."/>
            <person name="Miettinen O."/>
            <person name="Hibbett D.S."/>
            <person name="Nagy L.G."/>
        </authorList>
    </citation>
    <scope>NUCLEOTIDE SEQUENCE [LARGE SCALE GENOMIC DNA]</scope>
    <source>
        <strain evidence="2 3">CBS 166.37</strain>
    </source>
</reference>
<sequence>MTTATEQLQATRAKINWDQIFKIASSIRKQPCTSDGNEFLGGCNIVYCIAFVDGTRWAIRLPYDEMRSAVEATVTTMQYGHSTVPDIPIATVHAWSDSEDGGGVGTPYMLLDWIEGRTLEWNASFPPPADRGKVLAQLAQYSAELLAHTMVQSTTQSALAWMLRRIDSRLTRIFTGDLPSFDPIDCLIYRAMAKEKYHVPSLDTFPFPLMHTDLSQMNILVDNNFNIKGILDWDDWACRLPLQCAVMCPAMISAGNNLPHDTLLHKDRLAFIDHFSSAISSSDLHDDIVVHLLSIMANDELQVFQSSIKSKGVYAYWVTKYSIRSTQWIKAASRALDKFILAHPEMASWSEVLSSDKFSLLEIRIGGPEFAYVPEPLRGPNLQGSAVRSKVLLSVLTYAIKKI</sequence>
<evidence type="ECO:0000313" key="2">
    <source>
        <dbReference type="EMBL" id="TFK32240.1"/>
    </source>
</evidence>
<evidence type="ECO:0000259" key="1">
    <source>
        <dbReference type="Pfam" id="PF01636"/>
    </source>
</evidence>
<dbReference type="Gene3D" id="3.90.1200.10">
    <property type="match status" value="1"/>
</dbReference>
<name>A0A5C3LHI9_9AGAR</name>
<dbReference type="InterPro" id="IPR002575">
    <property type="entry name" value="Aminoglycoside_PTrfase"/>
</dbReference>
<dbReference type="Proteomes" id="UP000308652">
    <property type="component" value="Unassembled WGS sequence"/>
</dbReference>
<gene>
    <name evidence="2" type="ORF">BDQ12DRAFT_716531</name>
</gene>
<proteinExistence type="predicted"/>
<feature type="domain" description="Aminoglycoside phosphotransferase" evidence="1">
    <location>
        <begin position="87"/>
        <end position="242"/>
    </location>
</feature>
<dbReference type="Pfam" id="PF01636">
    <property type="entry name" value="APH"/>
    <property type="match status" value="1"/>
</dbReference>
<dbReference type="AlphaFoldDB" id="A0A5C3LHI9"/>
<dbReference type="PANTHER" id="PTHR21310:SF54">
    <property type="entry name" value="AMINOGLYCOSIDE PHOSPHOTRANSFERASE DOMAIN-CONTAINING PROTEIN"/>
    <property type="match status" value="1"/>
</dbReference>
<dbReference type="EMBL" id="ML213681">
    <property type="protein sequence ID" value="TFK32240.1"/>
    <property type="molecule type" value="Genomic_DNA"/>
</dbReference>
<protein>
    <recommendedName>
        <fullName evidence="1">Aminoglycoside phosphotransferase domain-containing protein</fullName>
    </recommendedName>
</protein>
<dbReference type="InterPro" id="IPR051678">
    <property type="entry name" value="AGP_Transferase"/>
</dbReference>
<organism evidence="2 3">
    <name type="scientific">Crucibulum laeve</name>
    <dbReference type="NCBI Taxonomy" id="68775"/>
    <lineage>
        <taxon>Eukaryota</taxon>
        <taxon>Fungi</taxon>
        <taxon>Dikarya</taxon>
        <taxon>Basidiomycota</taxon>
        <taxon>Agaricomycotina</taxon>
        <taxon>Agaricomycetes</taxon>
        <taxon>Agaricomycetidae</taxon>
        <taxon>Agaricales</taxon>
        <taxon>Agaricineae</taxon>
        <taxon>Nidulariaceae</taxon>
        <taxon>Crucibulum</taxon>
    </lineage>
</organism>
<keyword evidence="3" id="KW-1185">Reference proteome</keyword>
<dbReference type="SUPFAM" id="SSF56112">
    <property type="entry name" value="Protein kinase-like (PK-like)"/>
    <property type="match status" value="1"/>
</dbReference>
<dbReference type="PANTHER" id="PTHR21310">
    <property type="entry name" value="AMINOGLYCOSIDE PHOSPHOTRANSFERASE-RELATED-RELATED"/>
    <property type="match status" value="1"/>
</dbReference>
<dbReference type="InterPro" id="IPR011009">
    <property type="entry name" value="Kinase-like_dom_sf"/>
</dbReference>